<reference evidence="6" key="1">
    <citation type="submission" date="2020-06" db="EMBL/GenBank/DDBJ databases">
        <title>Unique genomic features of the anaerobic methanotrophic archaea.</title>
        <authorList>
            <person name="Chadwick G.L."/>
            <person name="Skennerton C.T."/>
            <person name="Laso-Perez R."/>
            <person name="Leu A.O."/>
            <person name="Speth D.R."/>
            <person name="Yu H."/>
            <person name="Morgan-Lang C."/>
            <person name="Hatzenpichler R."/>
            <person name="Goudeau D."/>
            <person name="Malmstrom R."/>
            <person name="Brazelton W.J."/>
            <person name="Woyke T."/>
            <person name="Hallam S.J."/>
            <person name="Tyson G.W."/>
            <person name="Wegener G."/>
            <person name="Boetius A."/>
            <person name="Orphan V."/>
        </authorList>
    </citation>
    <scope>NUCLEOTIDE SEQUENCE</scope>
</reference>
<dbReference type="InterPro" id="IPR002173">
    <property type="entry name" value="Carboh/pur_kinase_PfkB_CS"/>
</dbReference>
<dbReference type="EMBL" id="MT631162">
    <property type="protein sequence ID" value="QNO45948.1"/>
    <property type="molecule type" value="Genomic_DNA"/>
</dbReference>
<dbReference type="PROSITE" id="PS00584">
    <property type="entry name" value="PFKB_KINASES_2"/>
    <property type="match status" value="1"/>
</dbReference>
<dbReference type="AlphaFoldDB" id="A0A7G9YD64"/>
<organism evidence="6">
    <name type="scientific">Candidatus Methanogaster sp. ANME-2c ERB4</name>
    <dbReference type="NCBI Taxonomy" id="2759911"/>
    <lineage>
        <taxon>Archaea</taxon>
        <taxon>Methanobacteriati</taxon>
        <taxon>Methanobacteriota</taxon>
        <taxon>Stenosarchaea group</taxon>
        <taxon>Methanomicrobia</taxon>
        <taxon>Methanosarcinales</taxon>
        <taxon>ANME-2 cluster</taxon>
        <taxon>Candidatus Methanogasteraceae</taxon>
        <taxon>Candidatus Methanogaster</taxon>
    </lineage>
</organism>
<dbReference type="InterPro" id="IPR029056">
    <property type="entry name" value="Ribokinase-like"/>
</dbReference>
<evidence type="ECO:0000259" key="5">
    <source>
        <dbReference type="Pfam" id="PF00294"/>
    </source>
</evidence>
<evidence type="ECO:0000256" key="1">
    <source>
        <dbReference type="ARBA" id="ARBA00010688"/>
    </source>
</evidence>
<evidence type="ECO:0000256" key="2">
    <source>
        <dbReference type="ARBA" id="ARBA00022679"/>
    </source>
</evidence>
<evidence type="ECO:0000256" key="3">
    <source>
        <dbReference type="ARBA" id="ARBA00022777"/>
    </source>
</evidence>
<keyword evidence="2 4" id="KW-0808">Transferase</keyword>
<comment type="similarity">
    <text evidence="1 4">Belongs to the carbohydrate kinase PfkB family.</text>
</comment>
<evidence type="ECO:0000256" key="4">
    <source>
        <dbReference type="RuleBase" id="RU003704"/>
    </source>
</evidence>
<proteinExistence type="inferred from homology"/>
<dbReference type="GO" id="GO:0016301">
    <property type="term" value="F:kinase activity"/>
    <property type="evidence" value="ECO:0007669"/>
    <property type="project" value="UniProtKB-KW"/>
</dbReference>
<keyword evidence="3 4" id="KW-0418">Kinase</keyword>
<dbReference type="EC" id="2.7.1.212" evidence="6"/>
<dbReference type="CDD" id="cd01942">
    <property type="entry name" value="ribokinase_group_A"/>
    <property type="match status" value="1"/>
</dbReference>
<dbReference type="GO" id="GO:0006796">
    <property type="term" value="P:phosphate-containing compound metabolic process"/>
    <property type="evidence" value="ECO:0007669"/>
    <property type="project" value="UniProtKB-ARBA"/>
</dbReference>
<dbReference type="Pfam" id="PF00294">
    <property type="entry name" value="PfkB"/>
    <property type="match status" value="1"/>
</dbReference>
<evidence type="ECO:0000313" key="6">
    <source>
        <dbReference type="EMBL" id="QNO45948.1"/>
    </source>
</evidence>
<sequence>MPEIIGIGALNMDRLYLVERIGAPGEELIIDSASEQPGGSAANTIVGLARLGVKTGFIGTVGDDSDGACIRSEMEEEGVDVSGIETADCAGRTGAVLVIVDGRGERSMYVYSGANDALNLTSKNLLYANSAKFLHLSSFACEDQFEMQKEFIDRSEARISFAPGMLYAERGIDALHGTISQTEIVFLNRDEMGILTGSEYRDGAKEINEIGAAIVAVTLGGDGCYIRTKDGEISVPASFAEVVDTTGAGDAFCAGFLCGLLGGRSLDYCGHMGNRVAAKCIEAVGARAGLPRQPPPYKYASNGCGVGNVAIKGCRIAGCQCLLDMMHAGIPLN</sequence>
<dbReference type="PANTHER" id="PTHR10584">
    <property type="entry name" value="SUGAR KINASE"/>
    <property type="match status" value="1"/>
</dbReference>
<dbReference type="PANTHER" id="PTHR10584:SF166">
    <property type="entry name" value="RIBOKINASE"/>
    <property type="match status" value="1"/>
</dbReference>
<dbReference type="InterPro" id="IPR011611">
    <property type="entry name" value="PfkB_dom"/>
</dbReference>
<gene>
    <name evidence="6" type="ORF">DMJHIOCL_00027</name>
</gene>
<dbReference type="SUPFAM" id="SSF53613">
    <property type="entry name" value="Ribokinase-like"/>
    <property type="match status" value="1"/>
</dbReference>
<protein>
    <submittedName>
        <fullName evidence="6">ADP-dependent ribose-1-phosphate kinase</fullName>
        <ecNumber evidence="6">2.7.1.212</ecNumber>
    </submittedName>
</protein>
<dbReference type="InterPro" id="IPR002139">
    <property type="entry name" value="Ribo/fructo_kinase"/>
</dbReference>
<name>A0A7G9YD64_9EURY</name>
<dbReference type="PRINTS" id="PR00990">
    <property type="entry name" value="RIBOKINASE"/>
</dbReference>
<feature type="domain" description="Carbohydrate kinase PfkB" evidence="5">
    <location>
        <begin position="3"/>
        <end position="291"/>
    </location>
</feature>
<accession>A0A7G9YD64</accession>
<dbReference type="Gene3D" id="3.40.1190.20">
    <property type="match status" value="1"/>
</dbReference>